<dbReference type="EMBL" id="CP144747">
    <property type="protein sequence ID" value="WVZ62303.1"/>
    <property type="molecule type" value="Genomic_DNA"/>
</dbReference>
<accession>A0AAQ3SWW0</accession>
<dbReference type="Pfam" id="PF08268">
    <property type="entry name" value="FBA_3"/>
    <property type="match status" value="1"/>
</dbReference>
<gene>
    <name evidence="2" type="ORF">U9M48_012067</name>
</gene>
<organism evidence="2 3">
    <name type="scientific">Paspalum notatum var. saurae</name>
    <dbReference type="NCBI Taxonomy" id="547442"/>
    <lineage>
        <taxon>Eukaryota</taxon>
        <taxon>Viridiplantae</taxon>
        <taxon>Streptophyta</taxon>
        <taxon>Embryophyta</taxon>
        <taxon>Tracheophyta</taxon>
        <taxon>Spermatophyta</taxon>
        <taxon>Magnoliopsida</taxon>
        <taxon>Liliopsida</taxon>
        <taxon>Poales</taxon>
        <taxon>Poaceae</taxon>
        <taxon>PACMAD clade</taxon>
        <taxon>Panicoideae</taxon>
        <taxon>Andropogonodae</taxon>
        <taxon>Paspaleae</taxon>
        <taxon>Paspalinae</taxon>
        <taxon>Paspalum</taxon>
    </lineage>
</organism>
<sequence length="411" mass="44855">MASSELRTNPRRRAAPALTAAAAGDDTGALPVAALSEILVRLPSKLLCRLRAVCRAWRSILSDPGFIAAHAARSSELYLVAWYPEDVDTDSLVDVLDVSGKILKQVKGEESDKVVARVSASGLVCVKTIETGVFRLINPVSGAVYQLSNNLAAEHAALGFKLCDYGDPVHLVGKVAGTGEHKVLRMLPYQQCFNGNRQNLFEVCTLSSSSCEEWRGKQGPPLPILWNELTRVAIGGVVYFLTVAAYFAVMNLQVMDLGWVLQYDLEAEEWGSGIAGPGGIVAAADDDDDFLSCFHYLSSKQVRLANVSGSLAFVLWSSQYMDLWFLMDSAKGLWVKQYHVHVEQPDLFLPPMHTLVALDDGSVVTVIRSKGLLQLYDLRTNKFLRSTMMLNRDATGVSLCTGSLLGLNRAE</sequence>
<dbReference type="PANTHER" id="PTHR31111:SF133">
    <property type="entry name" value="OS07G0196600 PROTEIN"/>
    <property type="match status" value="1"/>
</dbReference>
<proteinExistence type="predicted"/>
<evidence type="ECO:0000313" key="3">
    <source>
        <dbReference type="Proteomes" id="UP001341281"/>
    </source>
</evidence>
<dbReference type="SUPFAM" id="SSF69322">
    <property type="entry name" value="Tricorn protease domain 2"/>
    <property type="match status" value="1"/>
</dbReference>
<dbReference type="SMART" id="SM00256">
    <property type="entry name" value="FBOX"/>
    <property type="match status" value="1"/>
</dbReference>
<dbReference type="AlphaFoldDB" id="A0AAQ3SWW0"/>
<dbReference type="InterPro" id="IPR036047">
    <property type="entry name" value="F-box-like_dom_sf"/>
</dbReference>
<dbReference type="Pfam" id="PF12937">
    <property type="entry name" value="F-box-like"/>
    <property type="match status" value="1"/>
</dbReference>
<dbReference type="InterPro" id="IPR013187">
    <property type="entry name" value="F-box-assoc_dom_typ3"/>
</dbReference>
<dbReference type="PROSITE" id="PS50181">
    <property type="entry name" value="FBOX"/>
    <property type="match status" value="1"/>
</dbReference>
<dbReference type="InterPro" id="IPR001810">
    <property type="entry name" value="F-box_dom"/>
</dbReference>
<dbReference type="SUPFAM" id="SSF81383">
    <property type="entry name" value="F-box domain"/>
    <property type="match status" value="1"/>
</dbReference>
<evidence type="ECO:0000259" key="1">
    <source>
        <dbReference type="PROSITE" id="PS50181"/>
    </source>
</evidence>
<name>A0AAQ3SWW0_PASNO</name>
<dbReference type="CDD" id="cd22157">
    <property type="entry name" value="F-box_AtFBW1-like"/>
    <property type="match status" value="1"/>
</dbReference>
<dbReference type="Gene3D" id="1.20.1280.50">
    <property type="match status" value="1"/>
</dbReference>
<keyword evidence="3" id="KW-1185">Reference proteome</keyword>
<evidence type="ECO:0000313" key="2">
    <source>
        <dbReference type="EMBL" id="WVZ62303.1"/>
    </source>
</evidence>
<dbReference type="PANTHER" id="PTHR31111">
    <property type="entry name" value="BNAA05G37150D PROTEIN-RELATED"/>
    <property type="match status" value="1"/>
</dbReference>
<dbReference type="Proteomes" id="UP001341281">
    <property type="component" value="Chromosome 03"/>
</dbReference>
<feature type="domain" description="F-box" evidence="1">
    <location>
        <begin position="24"/>
        <end position="81"/>
    </location>
</feature>
<protein>
    <recommendedName>
        <fullName evidence="1">F-box domain-containing protein</fullName>
    </recommendedName>
</protein>
<reference evidence="2 3" key="1">
    <citation type="submission" date="2024-02" db="EMBL/GenBank/DDBJ databases">
        <title>High-quality chromosome-scale genome assembly of Pensacola bahiagrass (Paspalum notatum Flugge var. saurae).</title>
        <authorList>
            <person name="Vega J.M."/>
            <person name="Podio M."/>
            <person name="Orjuela J."/>
            <person name="Siena L.A."/>
            <person name="Pessino S.C."/>
            <person name="Combes M.C."/>
            <person name="Mariac C."/>
            <person name="Albertini E."/>
            <person name="Pupilli F."/>
            <person name="Ortiz J.P.A."/>
            <person name="Leblanc O."/>
        </authorList>
    </citation>
    <scope>NUCLEOTIDE SEQUENCE [LARGE SCALE GENOMIC DNA]</scope>
    <source>
        <strain evidence="2">R1</strain>
        <tissue evidence="2">Leaf</tissue>
    </source>
</reference>